<evidence type="ECO:0000256" key="1">
    <source>
        <dbReference type="ARBA" id="ARBA00022670"/>
    </source>
</evidence>
<dbReference type="PANTHER" id="PTHR47966">
    <property type="entry name" value="BETA-SITE APP-CLEAVING ENZYME, ISOFORM A-RELATED"/>
    <property type="match status" value="1"/>
</dbReference>
<keyword evidence="5" id="KW-1185">Reference proteome</keyword>
<reference evidence="4" key="1">
    <citation type="submission" date="2021-01" db="EMBL/GenBank/DDBJ databases">
        <title>Phytophthora aleatoria, a newly-described species from Pinus radiata is distinct from Phytophthora cactorum isolates based on comparative genomics.</title>
        <authorList>
            <person name="Mcdougal R."/>
            <person name="Panda P."/>
            <person name="Williams N."/>
            <person name="Studholme D.J."/>
        </authorList>
    </citation>
    <scope>NUCLEOTIDE SEQUENCE</scope>
    <source>
        <strain evidence="4">NZFS 4037</strain>
    </source>
</reference>
<dbReference type="Proteomes" id="UP000709295">
    <property type="component" value="Unassembled WGS sequence"/>
</dbReference>
<dbReference type="AlphaFoldDB" id="A0A8J5INS0"/>
<organism evidence="4 5">
    <name type="scientific">Phytophthora aleatoria</name>
    <dbReference type="NCBI Taxonomy" id="2496075"/>
    <lineage>
        <taxon>Eukaryota</taxon>
        <taxon>Sar</taxon>
        <taxon>Stramenopiles</taxon>
        <taxon>Oomycota</taxon>
        <taxon>Peronosporomycetes</taxon>
        <taxon>Peronosporales</taxon>
        <taxon>Peronosporaceae</taxon>
        <taxon>Phytophthora</taxon>
    </lineage>
</organism>
<dbReference type="InterPro" id="IPR001461">
    <property type="entry name" value="Aspartic_peptidase_A1"/>
</dbReference>
<comment type="caution">
    <text evidence="4">The sequence shown here is derived from an EMBL/GenBank/DDBJ whole genome shotgun (WGS) entry which is preliminary data.</text>
</comment>
<sequence>MIFDTITSDVWVPTTAPGHHYLYNHSASSTYQANGSYFNSPYVAGILSGDVLRIGDLELSGQFFGEATDTSRENPSAKFDGFFGLGFDATSQALVETPLHHMMHQGALDRKMFSVYIGRNGNPGELMLEGYDSNWFKGELIYMNTASPVAWDVWLDKIQVGGLSISDGTAVTTSTMAVFVFGLSEKVSRFAEKLGGKEELPGSGVYSIDCAADPPDVTFVVDGHPFSISKVDYILPIMDEKCLLAFVGGIPSWILGTAVLRKFYTVFDMDGKAPRIGLAMAT</sequence>
<dbReference type="PANTHER" id="PTHR47966:SF51">
    <property type="entry name" value="BETA-SITE APP-CLEAVING ENZYME, ISOFORM A-RELATED"/>
    <property type="match status" value="1"/>
</dbReference>
<dbReference type="GO" id="GO:0006508">
    <property type="term" value="P:proteolysis"/>
    <property type="evidence" value="ECO:0007669"/>
    <property type="project" value="UniProtKB-KW"/>
</dbReference>
<dbReference type="PROSITE" id="PS51767">
    <property type="entry name" value="PEPTIDASE_A1"/>
    <property type="match status" value="1"/>
</dbReference>
<evidence type="ECO:0000259" key="3">
    <source>
        <dbReference type="PROSITE" id="PS51767"/>
    </source>
</evidence>
<evidence type="ECO:0000313" key="4">
    <source>
        <dbReference type="EMBL" id="KAG6963499.1"/>
    </source>
</evidence>
<evidence type="ECO:0000313" key="5">
    <source>
        <dbReference type="Proteomes" id="UP000709295"/>
    </source>
</evidence>
<dbReference type="InterPro" id="IPR033121">
    <property type="entry name" value="PEPTIDASE_A1"/>
</dbReference>
<proteinExistence type="predicted"/>
<protein>
    <recommendedName>
        <fullName evidence="3">Peptidase A1 domain-containing protein</fullName>
    </recommendedName>
</protein>
<dbReference type="EMBL" id="JAENGY010000416">
    <property type="protein sequence ID" value="KAG6963499.1"/>
    <property type="molecule type" value="Genomic_DNA"/>
</dbReference>
<gene>
    <name evidence="4" type="ORF">JG688_00008111</name>
</gene>
<dbReference type="Pfam" id="PF00026">
    <property type="entry name" value="Asp"/>
    <property type="match status" value="1"/>
</dbReference>
<dbReference type="GO" id="GO:0004190">
    <property type="term" value="F:aspartic-type endopeptidase activity"/>
    <property type="evidence" value="ECO:0007669"/>
    <property type="project" value="UniProtKB-KW"/>
</dbReference>
<keyword evidence="1" id="KW-0645">Protease</keyword>
<accession>A0A8J5INS0</accession>
<evidence type="ECO:0000256" key="2">
    <source>
        <dbReference type="ARBA" id="ARBA00022750"/>
    </source>
</evidence>
<keyword evidence="2" id="KW-0064">Aspartyl protease</keyword>
<keyword evidence="2" id="KW-0378">Hydrolase</keyword>
<feature type="domain" description="Peptidase A1" evidence="3">
    <location>
        <begin position="1"/>
        <end position="279"/>
    </location>
</feature>
<name>A0A8J5INS0_9STRA</name>